<evidence type="ECO:0000259" key="1">
    <source>
        <dbReference type="PROSITE" id="PS50181"/>
    </source>
</evidence>
<keyword evidence="3" id="KW-1185">Reference proteome</keyword>
<comment type="caution">
    <text evidence="2">The sequence shown here is derived from an EMBL/GenBank/DDBJ whole genome shotgun (WGS) entry which is preliminary data.</text>
</comment>
<dbReference type="AlphaFoldDB" id="A0AAN4ZKH4"/>
<feature type="domain" description="F-box" evidence="1">
    <location>
        <begin position="6"/>
        <end position="54"/>
    </location>
</feature>
<dbReference type="PROSITE" id="PS50181">
    <property type="entry name" value="FBOX"/>
    <property type="match status" value="1"/>
</dbReference>
<dbReference type="SMART" id="SM00256">
    <property type="entry name" value="FBOX"/>
    <property type="match status" value="1"/>
</dbReference>
<name>A0AAN4ZKH4_9BILA</name>
<dbReference type="CDD" id="cd09917">
    <property type="entry name" value="F-box_SF"/>
    <property type="match status" value="1"/>
</dbReference>
<accession>A0AAN4ZKH4</accession>
<dbReference type="Gene3D" id="1.20.1280.50">
    <property type="match status" value="1"/>
</dbReference>
<dbReference type="InterPro" id="IPR001810">
    <property type="entry name" value="F-box_dom"/>
</dbReference>
<dbReference type="SUPFAM" id="SSF81383">
    <property type="entry name" value="F-box domain"/>
    <property type="match status" value="1"/>
</dbReference>
<protein>
    <recommendedName>
        <fullName evidence="1">F-box domain-containing protein</fullName>
    </recommendedName>
</protein>
<dbReference type="Pfam" id="PF00646">
    <property type="entry name" value="F-box"/>
    <property type="match status" value="1"/>
</dbReference>
<feature type="non-terminal residue" evidence="2">
    <location>
        <position position="1"/>
    </location>
</feature>
<evidence type="ECO:0000313" key="3">
    <source>
        <dbReference type="Proteomes" id="UP001328107"/>
    </source>
</evidence>
<reference evidence="3" key="1">
    <citation type="submission" date="2022-10" db="EMBL/GenBank/DDBJ databases">
        <title>Genome assembly of Pristionchus species.</title>
        <authorList>
            <person name="Yoshida K."/>
            <person name="Sommer R.J."/>
        </authorList>
    </citation>
    <scope>NUCLEOTIDE SEQUENCE [LARGE SCALE GENOMIC DNA]</scope>
    <source>
        <strain evidence="3">RS5460</strain>
    </source>
</reference>
<dbReference type="EMBL" id="BTRK01000003">
    <property type="protein sequence ID" value="GMR40048.1"/>
    <property type="molecule type" value="Genomic_DNA"/>
</dbReference>
<evidence type="ECO:0000313" key="2">
    <source>
        <dbReference type="EMBL" id="GMR40048.1"/>
    </source>
</evidence>
<gene>
    <name evidence="2" type="ORF">PMAYCL1PPCAC_10243</name>
</gene>
<organism evidence="2 3">
    <name type="scientific">Pristionchus mayeri</name>
    <dbReference type="NCBI Taxonomy" id="1317129"/>
    <lineage>
        <taxon>Eukaryota</taxon>
        <taxon>Metazoa</taxon>
        <taxon>Ecdysozoa</taxon>
        <taxon>Nematoda</taxon>
        <taxon>Chromadorea</taxon>
        <taxon>Rhabditida</taxon>
        <taxon>Rhabditina</taxon>
        <taxon>Diplogasteromorpha</taxon>
        <taxon>Diplogasteroidea</taxon>
        <taxon>Neodiplogasteridae</taxon>
        <taxon>Pristionchus</taxon>
    </lineage>
</organism>
<proteinExistence type="predicted"/>
<sequence>DSDNKAVGLEPLPEDLLVDIFERLSLRDQTRLGACCSRFRSINHSKVKRKFDAIVALWGDSYQYITTYECYKALKRTRCWMQGPRDEGEFEFDASEEIFFENSRTNALEITVKAVNDRPYSLLSKLFKTLQFESLEIDFTVSEEHNIALLKSLMTGRDLSDSSLTIKWSRAMSDDIEETRNFLREFPLVKSLNLTWIYWGPGAESLQTEVITDDILLYLFDHCFEELIVGEGEFTLDAIISVYEKLHVSDGKLVQLTARSEVVEQFVQKSVQLDDESTVRIVQGKQSYHEGETAMRTVLMTNNYENFKEKIEFFVFYQTSATHM</sequence>
<dbReference type="InterPro" id="IPR036047">
    <property type="entry name" value="F-box-like_dom_sf"/>
</dbReference>
<dbReference type="Proteomes" id="UP001328107">
    <property type="component" value="Unassembled WGS sequence"/>
</dbReference>